<evidence type="ECO:0000313" key="3">
    <source>
        <dbReference type="EMBL" id="PZR06351.1"/>
    </source>
</evidence>
<comment type="similarity">
    <text evidence="1">Belongs to the NAD(P)-dependent epimerase/dehydratase family.</text>
</comment>
<feature type="domain" description="NAD-dependent epimerase/dehydratase" evidence="2">
    <location>
        <begin position="4"/>
        <end position="236"/>
    </location>
</feature>
<accession>A0A2W5V879</accession>
<dbReference type="EMBL" id="QFQP01000038">
    <property type="protein sequence ID" value="PZR06351.1"/>
    <property type="molecule type" value="Genomic_DNA"/>
</dbReference>
<name>A0A2W5V879_9BACT</name>
<evidence type="ECO:0000313" key="4">
    <source>
        <dbReference type="Proteomes" id="UP000249061"/>
    </source>
</evidence>
<sequence length="313" mass="33883">MRTFVVGGAGFIGSHLVERLAVDGPVTVFDNFTSGKRAFLEKALATGNVTIVQADALELEKVEAAIAGHDRVFHLSANPEARWGLERPRLDLEQGTIVTWNVLEASRRQGVKHLVFSSSGTVYGNTPEAGREDRLGLLPFSLYGASKLAGETMIASYVECFGLTATICRFGNVVGPRGTHGAILDFCKKLKATPDRLEVLGNGQQSKPYLHVDDCVGGLRFTAEKGERPLGIYNLAPPDWTTVRRIAELCVANSPNPRAEIHYTGGTQGWKGDVPTSRLDPSKLATLGFKVRFTSDDAVERAVKEVAREVFGA</sequence>
<dbReference type="AlphaFoldDB" id="A0A2W5V879"/>
<evidence type="ECO:0000256" key="1">
    <source>
        <dbReference type="ARBA" id="ARBA00007637"/>
    </source>
</evidence>
<organism evidence="3 4">
    <name type="scientific">Archangium gephyra</name>
    <dbReference type="NCBI Taxonomy" id="48"/>
    <lineage>
        <taxon>Bacteria</taxon>
        <taxon>Pseudomonadati</taxon>
        <taxon>Myxococcota</taxon>
        <taxon>Myxococcia</taxon>
        <taxon>Myxococcales</taxon>
        <taxon>Cystobacterineae</taxon>
        <taxon>Archangiaceae</taxon>
        <taxon>Archangium</taxon>
    </lineage>
</organism>
<dbReference type="Pfam" id="PF01370">
    <property type="entry name" value="Epimerase"/>
    <property type="match status" value="1"/>
</dbReference>
<dbReference type="Gene3D" id="3.40.50.720">
    <property type="entry name" value="NAD(P)-binding Rossmann-like Domain"/>
    <property type="match status" value="1"/>
</dbReference>
<comment type="caution">
    <text evidence="3">The sequence shown here is derived from an EMBL/GenBank/DDBJ whole genome shotgun (WGS) entry which is preliminary data.</text>
</comment>
<gene>
    <name evidence="3" type="ORF">DI536_30215</name>
</gene>
<dbReference type="Gene3D" id="3.90.25.10">
    <property type="entry name" value="UDP-galactose 4-epimerase, domain 1"/>
    <property type="match status" value="1"/>
</dbReference>
<evidence type="ECO:0000259" key="2">
    <source>
        <dbReference type="Pfam" id="PF01370"/>
    </source>
</evidence>
<dbReference type="InterPro" id="IPR036291">
    <property type="entry name" value="NAD(P)-bd_dom_sf"/>
</dbReference>
<proteinExistence type="inferred from homology"/>
<dbReference type="PANTHER" id="PTHR43000">
    <property type="entry name" value="DTDP-D-GLUCOSE 4,6-DEHYDRATASE-RELATED"/>
    <property type="match status" value="1"/>
</dbReference>
<reference evidence="3 4" key="1">
    <citation type="submission" date="2017-08" db="EMBL/GenBank/DDBJ databases">
        <title>Infants hospitalized years apart are colonized by the same room-sourced microbial strains.</title>
        <authorList>
            <person name="Brooks B."/>
            <person name="Olm M.R."/>
            <person name="Firek B.A."/>
            <person name="Baker R."/>
            <person name="Thomas B.C."/>
            <person name="Morowitz M.J."/>
            <person name="Banfield J.F."/>
        </authorList>
    </citation>
    <scope>NUCLEOTIDE SEQUENCE [LARGE SCALE GENOMIC DNA]</scope>
    <source>
        <strain evidence="3">S2_003_000_R2_14</strain>
    </source>
</reference>
<dbReference type="Proteomes" id="UP000249061">
    <property type="component" value="Unassembled WGS sequence"/>
</dbReference>
<protein>
    <recommendedName>
        <fullName evidence="2">NAD-dependent epimerase/dehydratase domain-containing protein</fullName>
    </recommendedName>
</protein>
<dbReference type="SUPFAM" id="SSF51735">
    <property type="entry name" value="NAD(P)-binding Rossmann-fold domains"/>
    <property type="match status" value="1"/>
</dbReference>
<dbReference type="InterPro" id="IPR001509">
    <property type="entry name" value="Epimerase_deHydtase"/>
</dbReference>